<comment type="subcellular location">
    <subcellularLocation>
        <location evidence="1">Cytoplasm</location>
    </subcellularLocation>
</comment>
<dbReference type="GO" id="GO:0006869">
    <property type="term" value="P:lipid transport"/>
    <property type="evidence" value="ECO:0007669"/>
    <property type="project" value="UniProtKB-KW"/>
</dbReference>
<keyword evidence="3" id="KW-0963">Cytoplasm</keyword>
<dbReference type="Pfam" id="PF01852">
    <property type="entry name" value="START"/>
    <property type="match status" value="1"/>
</dbReference>
<evidence type="ECO:0000256" key="10">
    <source>
        <dbReference type="ARBA" id="ARBA00077188"/>
    </source>
</evidence>
<protein>
    <recommendedName>
        <fullName evidence="9">Phosphatidylcholine transfer protein</fullName>
    </recommendedName>
    <alternativeName>
        <fullName evidence="11">START domain-containing protein 2</fullName>
    </alternativeName>
    <alternativeName>
        <fullName evidence="10">StAR-related lipid transfer protein 2</fullName>
    </alternativeName>
</protein>
<evidence type="ECO:0000313" key="14">
    <source>
        <dbReference type="Proteomes" id="UP000639338"/>
    </source>
</evidence>
<evidence type="ECO:0000256" key="8">
    <source>
        <dbReference type="ARBA" id="ARBA00063535"/>
    </source>
</evidence>
<keyword evidence="4" id="KW-0597">Phosphoprotein</keyword>
<evidence type="ECO:0000256" key="9">
    <source>
        <dbReference type="ARBA" id="ARBA00069061"/>
    </source>
</evidence>
<keyword evidence="7" id="KW-0446">Lipid-binding</keyword>
<dbReference type="InterPro" id="IPR041949">
    <property type="entry name" value="START_STARD7"/>
</dbReference>
<sequence>MYKFSLSRIILRKLNPKELNKSPNNIFVISNYRFYGKYNILSKKLGIWFSEQRLQVTKACIKQFQLITSQRVRRSFKLFNIYTKLRQEIGSKEFLKLWKKKLENNTKEFLFSSIAVTIFNWDHERITDNELYSYASEIEVIHMLRDSSVVCEKCHLRLVIDQKQNDVKYCTCHGSKTPFASVNDDCEWKPFIEREDMLIWRKEEPNSGGLYAYKVFGKFSDVSAEEFLQVQVDVDYRKEWDPTAKELSIIDTDPMSISAKDDRTDVVYWEMIWPRLFSNRDYVYQRRWVVDEEKGIVVIVSKVIDHPSVPKRPDTYRVQSYWSYMVIKPCTKFNEPGIEFGLTYFDDPGVNIPSAVTAWVAMSGLPDFLIRMRHAAKDYKNYIFKKNINSPIAEKEKEEQVITIDDKNINKNITEEFDTTQSSREQEILTIKNDKLIDVDKPSIKINSIIDEKINNNSDNDDNNDKEKDEYLDEQIEKENGYLRYFFLTRLFA</sequence>
<feature type="domain" description="START" evidence="12">
    <location>
        <begin position="188"/>
        <end position="381"/>
    </location>
</feature>
<keyword evidence="2" id="KW-0813">Transport</keyword>
<name>A0A835CT30_APHGI</name>
<evidence type="ECO:0000256" key="1">
    <source>
        <dbReference type="ARBA" id="ARBA00004496"/>
    </source>
</evidence>
<dbReference type="PANTHER" id="PTHR19308:SF8">
    <property type="entry name" value="STAR-RELATED LIPID TRANSFER PROTEIN 7, MITOCHONDRIAL"/>
    <property type="match status" value="1"/>
</dbReference>
<keyword evidence="6" id="KW-0445">Lipid transport</keyword>
<reference evidence="13 14" key="1">
    <citation type="submission" date="2020-08" db="EMBL/GenBank/DDBJ databases">
        <title>Aphidius gifuensis genome sequencing and assembly.</title>
        <authorList>
            <person name="Du Z."/>
        </authorList>
    </citation>
    <scope>NUCLEOTIDE SEQUENCE [LARGE SCALE GENOMIC DNA]</scope>
    <source>
        <strain evidence="13">YNYX2018</strain>
        <tissue evidence="13">Adults</tissue>
    </source>
</reference>
<evidence type="ECO:0000256" key="3">
    <source>
        <dbReference type="ARBA" id="ARBA00022490"/>
    </source>
</evidence>
<comment type="caution">
    <text evidence="13">The sequence shown here is derived from an EMBL/GenBank/DDBJ whole genome shotgun (WGS) entry which is preliminary data.</text>
</comment>
<evidence type="ECO:0000256" key="4">
    <source>
        <dbReference type="ARBA" id="ARBA00022553"/>
    </source>
</evidence>
<evidence type="ECO:0000259" key="12">
    <source>
        <dbReference type="PROSITE" id="PS50848"/>
    </source>
</evidence>
<dbReference type="EMBL" id="JACMRX010000002">
    <property type="protein sequence ID" value="KAF7995594.1"/>
    <property type="molecule type" value="Genomic_DNA"/>
</dbReference>
<evidence type="ECO:0000256" key="6">
    <source>
        <dbReference type="ARBA" id="ARBA00023055"/>
    </source>
</evidence>
<evidence type="ECO:0000256" key="7">
    <source>
        <dbReference type="ARBA" id="ARBA00023121"/>
    </source>
</evidence>
<dbReference type="FunFam" id="3.30.530.20:FF:000017">
    <property type="entry name" value="Phosphatidylcholine transfer protein, putative"/>
    <property type="match status" value="1"/>
</dbReference>
<accession>A0A835CT30</accession>
<proteinExistence type="predicted"/>
<dbReference type="Proteomes" id="UP000639338">
    <property type="component" value="Unassembled WGS sequence"/>
</dbReference>
<dbReference type="GO" id="GO:0008289">
    <property type="term" value="F:lipid binding"/>
    <property type="evidence" value="ECO:0007669"/>
    <property type="project" value="UniProtKB-KW"/>
</dbReference>
<comment type="subunit">
    <text evidence="8">Interacts with ACOT13/THEM2.</text>
</comment>
<dbReference type="AlphaFoldDB" id="A0A835CT30"/>
<dbReference type="SUPFAM" id="SSF55961">
    <property type="entry name" value="Bet v1-like"/>
    <property type="match status" value="1"/>
</dbReference>
<dbReference type="InterPro" id="IPR002913">
    <property type="entry name" value="START_lipid-bd_dom"/>
</dbReference>
<dbReference type="OrthoDB" id="1295045at2759"/>
<dbReference type="SMART" id="SM00234">
    <property type="entry name" value="START"/>
    <property type="match status" value="1"/>
</dbReference>
<dbReference type="GO" id="GO:0005829">
    <property type="term" value="C:cytosol"/>
    <property type="evidence" value="ECO:0007669"/>
    <property type="project" value="UniProtKB-ARBA"/>
</dbReference>
<evidence type="ECO:0000256" key="5">
    <source>
        <dbReference type="ARBA" id="ARBA00022990"/>
    </source>
</evidence>
<keyword evidence="14" id="KW-1185">Reference proteome</keyword>
<dbReference type="PANTHER" id="PTHR19308">
    <property type="entry name" value="PHOSPHATIDYLCHOLINE TRANSFER PROTEIN"/>
    <property type="match status" value="1"/>
</dbReference>
<gene>
    <name evidence="13" type="ORF">HCN44_006701</name>
</gene>
<dbReference type="PROSITE" id="PS50848">
    <property type="entry name" value="START"/>
    <property type="match status" value="1"/>
</dbReference>
<evidence type="ECO:0000256" key="11">
    <source>
        <dbReference type="ARBA" id="ARBA00079049"/>
    </source>
</evidence>
<keyword evidence="5" id="KW-0007">Acetylation</keyword>
<dbReference type="Gene3D" id="3.30.530.20">
    <property type="match status" value="1"/>
</dbReference>
<evidence type="ECO:0000313" key="13">
    <source>
        <dbReference type="EMBL" id="KAF7995594.1"/>
    </source>
</evidence>
<dbReference type="InterPro" id="IPR051213">
    <property type="entry name" value="START_lipid_transfer"/>
</dbReference>
<dbReference type="InterPro" id="IPR023393">
    <property type="entry name" value="START-like_dom_sf"/>
</dbReference>
<organism evidence="13 14">
    <name type="scientific">Aphidius gifuensis</name>
    <name type="common">Parasitoid wasp</name>
    <dbReference type="NCBI Taxonomy" id="684658"/>
    <lineage>
        <taxon>Eukaryota</taxon>
        <taxon>Metazoa</taxon>
        <taxon>Ecdysozoa</taxon>
        <taxon>Arthropoda</taxon>
        <taxon>Hexapoda</taxon>
        <taxon>Insecta</taxon>
        <taxon>Pterygota</taxon>
        <taxon>Neoptera</taxon>
        <taxon>Endopterygota</taxon>
        <taxon>Hymenoptera</taxon>
        <taxon>Apocrita</taxon>
        <taxon>Ichneumonoidea</taxon>
        <taxon>Braconidae</taxon>
        <taxon>Aphidiinae</taxon>
        <taxon>Aphidius</taxon>
    </lineage>
</organism>
<dbReference type="CDD" id="cd08911">
    <property type="entry name" value="START_STARD7-like"/>
    <property type="match status" value="1"/>
</dbReference>
<evidence type="ECO:0000256" key="2">
    <source>
        <dbReference type="ARBA" id="ARBA00022448"/>
    </source>
</evidence>